<gene>
    <name evidence="8" type="ORF">U0035_14745</name>
</gene>
<keyword evidence="3" id="KW-0732">Signal</keyword>
<keyword evidence="9" id="KW-1185">Reference proteome</keyword>
<dbReference type="Pfam" id="PF14322">
    <property type="entry name" value="SusD-like_3"/>
    <property type="match status" value="1"/>
</dbReference>
<organism evidence="8 9">
    <name type="scientific">Niabella yanshanensis</name>
    <dbReference type="NCBI Taxonomy" id="577386"/>
    <lineage>
        <taxon>Bacteria</taxon>
        <taxon>Pseudomonadati</taxon>
        <taxon>Bacteroidota</taxon>
        <taxon>Chitinophagia</taxon>
        <taxon>Chitinophagales</taxon>
        <taxon>Chitinophagaceae</taxon>
        <taxon>Niabella</taxon>
    </lineage>
</organism>
<dbReference type="PROSITE" id="PS51257">
    <property type="entry name" value="PROKAR_LIPOPROTEIN"/>
    <property type="match status" value="1"/>
</dbReference>
<evidence type="ECO:0000256" key="3">
    <source>
        <dbReference type="ARBA" id="ARBA00022729"/>
    </source>
</evidence>
<evidence type="ECO:0000259" key="7">
    <source>
        <dbReference type="Pfam" id="PF14322"/>
    </source>
</evidence>
<keyword evidence="5" id="KW-0998">Cell outer membrane</keyword>
<evidence type="ECO:0000259" key="6">
    <source>
        <dbReference type="Pfam" id="PF07980"/>
    </source>
</evidence>
<reference evidence="8 9" key="1">
    <citation type="submission" date="2023-12" db="EMBL/GenBank/DDBJ databases">
        <title>Genome sequencing and assembly of bacterial species from a model synthetic community.</title>
        <authorList>
            <person name="Hogle S.L."/>
        </authorList>
    </citation>
    <scope>NUCLEOTIDE SEQUENCE [LARGE SCALE GENOMIC DNA]</scope>
    <source>
        <strain evidence="8 9">HAMBI_3031</strain>
    </source>
</reference>
<feature type="domain" description="RagB/SusD" evidence="6">
    <location>
        <begin position="322"/>
        <end position="488"/>
    </location>
</feature>
<dbReference type="Proteomes" id="UP001325680">
    <property type="component" value="Chromosome"/>
</dbReference>
<evidence type="ECO:0000256" key="4">
    <source>
        <dbReference type="ARBA" id="ARBA00023136"/>
    </source>
</evidence>
<sequence length="525" mass="58355">MKQLKNGWFIYALAFSLLGAVGCKKFLDREPLTATLPDLKQGALESQSYNMYRLMRTNSGLTELVWLDFHSIRDDDAQKGSDAGDGTEVVGMYDKFGYAKSGWAPDTYWNDHYALITAANTSIHLAKTNNLTDAASLRNVGEACFFMAHSYFELVKAYGEVPIVNFFVSKPSDAIRPKSSVEDVYKFIDSNLLVAERLLPLTSAEYGAGFDGRLTRAAAHTLAAQTFLFRKQWDSVLNRVNKVIDMNKYSLPKFTDVWKDGKSGAGKNGPESIWEMQSTVGENGANISAKDQGSNWAVSQNVRRNGAPVFWNFGWGWNTPTDKLESEWPSTDPRKKATILYSGQYDGGPEQGGYGLTLPAYTNPEGAGGLAQKFWNKKVYADPEMRTFTGFIDGGAGRWINRRILRYADVILMKAEAANEKGDGATAEAMLELVRNRASGFLGTGRAIVPKIAFTGQAQMRQAIKDERRWEFAMEGYRFYDLVRWGDAVTILGPLGFTPRCQYHPIPQAAIDLSGGVLKQNPNWN</sequence>
<evidence type="ECO:0000256" key="1">
    <source>
        <dbReference type="ARBA" id="ARBA00004442"/>
    </source>
</evidence>
<dbReference type="SUPFAM" id="SSF48452">
    <property type="entry name" value="TPR-like"/>
    <property type="match status" value="1"/>
</dbReference>
<dbReference type="InterPro" id="IPR033985">
    <property type="entry name" value="SusD-like_N"/>
</dbReference>
<comment type="subcellular location">
    <subcellularLocation>
        <location evidence="1">Cell outer membrane</location>
    </subcellularLocation>
</comment>
<keyword evidence="4" id="KW-0472">Membrane</keyword>
<protein>
    <submittedName>
        <fullName evidence="8">RagB/SusD family nutrient uptake outer membrane protein</fullName>
    </submittedName>
</protein>
<dbReference type="Pfam" id="PF07980">
    <property type="entry name" value="SusD_RagB"/>
    <property type="match status" value="1"/>
</dbReference>
<dbReference type="RefSeq" id="WP_114791963.1">
    <property type="nucleotide sequence ID" value="NZ_CP139960.1"/>
</dbReference>
<name>A0ABZ0W2S4_9BACT</name>
<accession>A0ABZ0W2S4</accession>
<evidence type="ECO:0000313" key="9">
    <source>
        <dbReference type="Proteomes" id="UP001325680"/>
    </source>
</evidence>
<dbReference type="EMBL" id="CP139960">
    <property type="protein sequence ID" value="WQD36928.1"/>
    <property type="molecule type" value="Genomic_DNA"/>
</dbReference>
<dbReference type="InterPro" id="IPR011990">
    <property type="entry name" value="TPR-like_helical_dom_sf"/>
</dbReference>
<evidence type="ECO:0000256" key="2">
    <source>
        <dbReference type="ARBA" id="ARBA00006275"/>
    </source>
</evidence>
<proteinExistence type="inferred from homology"/>
<evidence type="ECO:0000256" key="5">
    <source>
        <dbReference type="ARBA" id="ARBA00023237"/>
    </source>
</evidence>
<evidence type="ECO:0000313" key="8">
    <source>
        <dbReference type="EMBL" id="WQD36928.1"/>
    </source>
</evidence>
<comment type="similarity">
    <text evidence="2">Belongs to the SusD family.</text>
</comment>
<feature type="domain" description="SusD-like N-terminal" evidence="7">
    <location>
        <begin position="104"/>
        <end position="228"/>
    </location>
</feature>
<dbReference type="Gene3D" id="1.25.40.390">
    <property type="match status" value="1"/>
</dbReference>
<dbReference type="InterPro" id="IPR012944">
    <property type="entry name" value="SusD_RagB_dom"/>
</dbReference>